<organism evidence="5 6">
    <name type="scientific">Loigolactobacillus jiayinensis</name>
    <dbReference type="NCBI Taxonomy" id="2486016"/>
    <lineage>
        <taxon>Bacteria</taxon>
        <taxon>Bacillati</taxon>
        <taxon>Bacillota</taxon>
        <taxon>Bacilli</taxon>
        <taxon>Lactobacillales</taxon>
        <taxon>Lactobacillaceae</taxon>
        <taxon>Loigolactobacillus</taxon>
    </lineage>
</organism>
<dbReference type="InterPro" id="IPR036388">
    <property type="entry name" value="WH-like_DNA-bd_sf"/>
</dbReference>
<proteinExistence type="predicted"/>
<evidence type="ECO:0000313" key="6">
    <source>
        <dbReference type="Proteomes" id="UP001596289"/>
    </source>
</evidence>
<dbReference type="InterPro" id="IPR000835">
    <property type="entry name" value="HTH_MarR-typ"/>
</dbReference>
<accession>A0ABW1RGX6</accession>
<sequence>MDKINYFKQVIEPTLLQVATTTASNSSFEQEWLLKRLNTTPEWQKVLNNLPLLSLHTLADIGKNQPVNGTELTAHLQVSKGAISKTVTKLIKFELVDKFKRTDNRKEVYYSLTEKGQQLNYAHQQLHQQLDQQMQQLLANYQPNQLELFAHFVQQIQDLHNAPIVDENL</sequence>
<comment type="caution">
    <text evidence="5">The sequence shown here is derived from an EMBL/GenBank/DDBJ whole genome shotgun (WGS) entry which is preliminary data.</text>
</comment>
<dbReference type="PANTHER" id="PTHR35790:SF4">
    <property type="entry name" value="HTH-TYPE TRANSCRIPTIONAL REGULATOR PCHR"/>
    <property type="match status" value="1"/>
</dbReference>
<reference evidence="6" key="1">
    <citation type="journal article" date="2019" name="Int. J. Syst. Evol. Microbiol.">
        <title>The Global Catalogue of Microorganisms (GCM) 10K type strain sequencing project: providing services to taxonomists for standard genome sequencing and annotation.</title>
        <authorList>
            <consortium name="The Broad Institute Genomics Platform"/>
            <consortium name="The Broad Institute Genome Sequencing Center for Infectious Disease"/>
            <person name="Wu L."/>
            <person name="Ma J."/>
        </authorList>
    </citation>
    <scope>NUCLEOTIDE SEQUENCE [LARGE SCALE GENOMIC DNA]</scope>
    <source>
        <strain evidence="6">CCM 8904</strain>
    </source>
</reference>
<protein>
    <submittedName>
        <fullName evidence="5">MarR family transcriptional regulator</fullName>
    </submittedName>
</protein>
<dbReference type="PROSITE" id="PS50995">
    <property type="entry name" value="HTH_MARR_2"/>
    <property type="match status" value="1"/>
</dbReference>
<evidence type="ECO:0000313" key="5">
    <source>
        <dbReference type="EMBL" id="MFC6171381.1"/>
    </source>
</evidence>
<dbReference type="SUPFAM" id="SSF46785">
    <property type="entry name" value="Winged helix' DNA-binding domain"/>
    <property type="match status" value="1"/>
</dbReference>
<dbReference type="PANTHER" id="PTHR35790">
    <property type="entry name" value="HTH-TYPE TRANSCRIPTIONAL REGULATOR PCHR"/>
    <property type="match status" value="1"/>
</dbReference>
<dbReference type="InterPro" id="IPR036390">
    <property type="entry name" value="WH_DNA-bd_sf"/>
</dbReference>
<dbReference type="InterPro" id="IPR052067">
    <property type="entry name" value="Metal_resp_HTH_trans_reg"/>
</dbReference>
<keyword evidence="3" id="KW-0804">Transcription</keyword>
<dbReference type="SMART" id="SM00347">
    <property type="entry name" value="HTH_MARR"/>
    <property type="match status" value="1"/>
</dbReference>
<evidence type="ECO:0000256" key="2">
    <source>
        <dbReference type="ARBA" id="ARBA00023125"/>
    </source>
</evidence>
<gene>
    <name evidence="5" type="ORF">ACFQGP_12550</name>
</gene>
<dbReference type="RefSeq" id="WP_125553192.1">
    <property type="nucleotide sequence ID" value="NZ_JBHSSL010000108.1"/>
</dbReference>
<evidence type="ECO:0000259" key="4">
    <source>
        <dbReference type="PROSITE" id="PS50995"/>
    </source>
</evidence>
<keyword evidence="1" id="KW-0805">Transcription regulation</keyword>
<dbReference type="Proteomes" id="UP001596289">
    <property type="component" value="Unassembled WGS sequence"/>
</dbReference>
<feature type="domain" description="HTH marR-type" evidence="4">
    <location>
        <begin position="8"/>
        <end position="158"/>
    </location>
</feature>
<keyword evidence="2" id="KW-0238">DNA-binding</keyword>
<dbReference type="Gene3D" id="1.10.10.10">
    <property type="entry name" value="Winged helix-like DNA-binding domain superfamily/Winged helix DNA-binding domain"/>
    <property type="match status" value="1"/>
</dbReference>
<dbReference type="EMBL" id="JBHSSL010000108">
    <property type="protein sequence ID" value="MFC6171381.1"/>
    <property type="molecule type" value="Genomic_DNA"/>
</dbReference>
<evidence type="ECO:0000256" key="1">
    <source>
        <dbReference type="ARBA" id="ARBA00023015"/>
    </source>
</evidence>
<dbReference type="InterPro" id="IPR023187">
    <property type="entry name" value="Tscrpt_reg_MarR-type_CS"/>
</dbReference>
<dbReference type="Pfam" id="PF01047">
    <property type="entry name" value="MarR"/>
    <property type="match status" value="1"/>
</dbReference>
<keyword evidence="6" id="KW-1185">Reference proteome</keyword>
<dbReference type="PROSITE" id="PS01117">
    <property type="entry name" value="HTH_MARR_1"/>
    <property type="match status" value="1"/>
</dbReference>
<name>A0ABW1RGX6_9LACO</name>
<evidence type="ECO:0000256" key="3">
    <source>
        <dbReference type="ARBA" id="ARBA00023163"/>
    </source>
</evidence>